<accession>A0AAJ2DL21</accession>
<dbReference type="Proteomes" id="UP001248134">
    <property type="component" value="Unassembled WGS sequence"/>
</dbReference>
<dbReference type="EMBL" id="NUTL01000094">
    <property type="protein sequence ID" value="PHE91777.1"/>
    <property type="molecule type" value="Genomic_DNA"/>
</dbReference>
<evidence type="ECO:0000313" key="2">
    <source>
        <dbReference type="EMBL" id="PHE91777.1"/>
    </source>
</evidence>
<gene>
    <name evidence="2" type="ORF">COF81_21200</name>
    <name evidence="1" type="ORF">FOS08_09885</name>
</gene>
<proteinExistence type="predicted"/>
<protein>
    <submittedName>
        <fullName evidence="1">Uncharacterized protein</fullName>
    </submittedName>
</protein>
<reference evidence="2 3" key="1">
    <citation type="submission" date="2017-09" db="EMBL/GenBank/DDBJ databases">
        <title>Large-scale bioinformatics analysis of Bacillus genomes uncovers conserved roles of natural products in bacterial physiology.</title>
        <authorList>
            <consortium name="Agbiome Team Llc"/>
            <person name="Bleich R.M."/>
            <person name="Grubbs K.J."/>
            <person name="Santa Maria K.C."/>
            <person name="Allen S.E."/>
            <person name="Farag S."/>
            <person name="Shank E.A."/>
            <person name="Bowers A."/>
        </authorList>
    </citation>
    <scope>NUCLEOTIDE SEQUENCE [LARGE SCALE GENOMIC DNA]</scope>
    <source>
        <strain evidence="2 3">AFS037265</strain>
    </source>
</reference>
<evidence type="ECO:0000313" key="3">
    <source>
        <dbReference type="Proteomes" id="UP000221918"/>
    </source>
</evidence>
<evidence type="ECO:0000313" key="1">
    <source>
        <dbReference type="EMBL" id="MDR4326246.1"/>
    </source>
</evidence>
<reference evidence="1" key="2">
    <citation type="submission" date="2019-07" db="EMBL/GenBank/DDBJ databases">
        <title>Phylogenomic Reclassification of ATCC Bacillus Strains and Various Taxa within the Genus Bacillus.</title>
        <authorList>
            <person name="Riojas M.A."/>
            <person name="Frank A.M."/>
            <person name="Fenn S.L."/>
            <person name="King S.P."/>
            <person name="Brower S.M."/>
            <person name="Hazbon M.H."/>
        </authorList>
    </citation>
    <scope>NUCLEOTIDE SEQUENCE</scope>
    <source>
        <strain evidence="1">NR-12239</strain>
    </source>
</reference>
<dbReference type="Proteomes" id="UP000221918">
    <property type="component" value="Unassembled WGS sequence"/>
</dbReference>
<dbReference type="EMBL" id="VLYX01000007">
    <property type="protein sequence ID" value="MDR4326246.1"/>
    <property type="molecule type" value="Genomic_DNA"/>
</dbReference>
<organism evidence="1 4">
    <name type="scientific">Bacillus pseudomycoides</name>
    <dbReference type="NCBI Taxonomy" id="64104"/>
    <lineage>
        <taxon>Bacteria</taxon>
        <taxon>Bacillati</taxon>
        <taxon>Bacillota</taxon>
        <taxon>Bacilli</taxon>
        <taxon>Bacillales</taxon>
        <taxon>Bacillaceae</taxon>
        <taxon>Bacillus</taxon>
        <taxon>Bacillus cereus group</taxon>
    </lineage>
</organism>
<dbReference type="AlphaFoldDB" id="A0AAJ2DL21"/>
<name>A0AAJ2DL21_9BACI</name>
<comment type="caution">
    <text evidence="1">The sequence shown here is derived from an EMBL/GenBank/DDBJ whole genome shotgun (WGS) entry which is preliminary data.</text>
</comment>
<sequence length="101" mass="11269">MGIFGAKNPKAITDNKFTWKNNVIEITEDGYLLTSGIIGIVGIVRIPVRHIETVTYTMNPLKPSIDIDINLIGKGVVFGKIIVGMDLTDEVQDWLLERIEE</sequence>
<dbReference type="RefSeq" id="WP_098101471.1">
    <property type="nucleotide sequence ID" value="NZ_JANIOB010000005.1"/>
</dbReference>
<evidence type="ECO:0000313" key="4">
    <source>
        <dbReference type="Proteomes" id="UP001248134"/>
    </source>
</evidence>